<dbReference type="InterPro" id="IPR013785">
    <property type="entry name" value="Aldolase_TIM"/>
</dbReference>
<evidence type="ECO:0000259" key="1">
    <source>
        <dbReference type="Pfam" id="PF03537"/>
    </source>
</evidence>
<comment type="caution">
    <text evidence="2">The sequence shown here is derived from an EMBL/GenBank/DDBJ whole genome shotgun (WGS) entry which is preliminary data.</text>
</comment>
<name>A0ABT9XK08_9BACL</name>
<dbReference type="EMBL" id="JAUSTP010000014">
    <property type="protein sequence ID" value="MDQ0190113.1"/>
    <property type="molecule type" value="Genomic_DNA"/>
</dbReference>
<gene>
    <name evidence="2" type="ORF">J2S03_001976</name>
</gene>
<reference evidence="2 3" key="1">
    <citation type="submission" date="2023-07" db="EMBL/GenBank/DDBJ databases">
        <title>Genomic Encyclopedia of Type Strains, Phase IV (KMG-IV): sequencing the most valuable type-strain genomes for metagenomic binning, comparative biology and taxonomic classification.</title>
        <authorList>
            <person name="Goeker M."/>
        </authorList>
    </citation>
    <scope>NUCLEOTIDE SEQUENCE [LARGE SCALE GENOMIC DNA]</scope>
    <source>
        <strain evidence="2 3">DSM 4006</strain>
    </source>
</reference>
<feature type="domain" description="Glycoside-hydrolase family GH114 TIM-barrel" evidence="1">
    <location>
        <begin position="25"/>
        <end position="186"/>
    </location>
</feature>
<keyword evidence="3" id="KW-1185">Reference proteome</keyword>
<accession>A0ABT9XK08</accession>
<dbReference type="Gene3D" id="3.20.20.70">
    <property type="entry name" value="Aldolase class I"/>
    <property type="match status" value="1"/>
</dbReference>
<dbReference type="SUPFAM" id="SSF51445">
    <property type="entry name" value="(Trans)glycosidases"/>
    <property type="match status" value="1"/>
</dbReference>
<protein>
    <recommendedName>
        <fullName evidence="1">Glycoside-hydrolase family GH114 TIM-barrel domain-containing protein</fullName>
    </recommendedName>
</protein>
<proteinExistence type="predicted"/>
<dbReference type="PANTHER" id="PTHR35882:SF2">
    <property type="entry name" value="PELA"/>
    <property type="match status" value="1"/>
</dbReference>
<organism evidence="2 3">
    <name type="scientific">Alicyclobacillus cycloheptanicus</name>
    <dbReference type="NCBI Taxonomy" id="1457"/>
    <lineage>
        <taxon>Bacteria</taxon>
        <taxon>Bacillati</taxon>
        <taxon>Bacillota</taxon>
        <taxon>Bacilli</taxon>
        <taxon>Bacillales</taxon>
        <taxon>Alicyclobacillaceae</taxon>
        <taxon>Alicyclobacillus</taxon>
    </lineage>
</organism>
<dbReference type="InterPro" id="IPR017853">
    <property type="entry name" value="GH"/>
</dbReference>
<dbReference type="InterPro" id="IPR004352">
    <property type="entry name" value="GH114_TIM-barrel"/>
</dbReference>
<dbReference type="Proteomes" id="UP001232973">
    <property type="component" value="Unassembled WGS sequence"/>
</dbReference>
<dbReference type="Pfam" id="PF03537">
    <property type="entry name" value="Glyco_hydro_114"/>
    <property type="match status" value="1"/>
</dbReference>
<evidence type="ECO:0000313" key="3">
    <source>
        <dbReference type="Proteomes" id="UP001232973"/>
    </source>
</evidence>
<dbReference type="PANTHER" id="PTHR35882">
    <property type="entry name" value="PELA"/>
    <property type="match status" value="1"/>
</dbReference>
<sequence length="260" mass="29821">MPARDIFQRIKSFMVYYGRPEAVRLEHADAFIVEPSAQTPASVEALKDTGSIVIGYTSVMEAGPHQLFYHQLEESDFLHDASGERITKPEYGNYVLDMTSSHWRGMLLYEIGRLLTEHRYDGVFLDTIGNVELQRLPDQPRQIQAAAEFVSQLRKWFPSAVLIQNNGLELLAAKTVPYLDGLVWENPPLTRRQSAEWVQLVARRLQQFTQEHPLKVLILFDGVEHMTRQEWIIGRSFADQHGFIPSFSPRHYLGAAVEEI</sequence>
<dbReference type="RefSeq" id="WP_274456867.1">
    <property type="nucleotide sequence ID" value="NZ_CP067097.1"/>
</dbReference>
<evidence type="ECO:0000313" key="2">
    <source>
        <dbReference type="EMBL" id="MDQ0190113.1"/>
    </source>
</evidence>